<dbReference type="CDD" id="cd00093">
    <property type="entry name" value="HTH_XRE"/>
    <property type="match status" value="1"/>
</dbReference>
<dbReference type="Gene3D" id="1.10.260.40">
    <property type="entry name" value="lambda repressor-like DNA-binding domains"/>
    <property type="match status" value="1"/>
</dbReference>
<feature type="domain" description="HTH cro/C1-type" evidence="1">
    <location>
        <begin position="10"/>
        <end position="64"/>
    </location>
</feature>
<dbReference type="PANTHER" id="PTHR33516:SF2">
    <property type="entry name" value="LEXA REPRESSOR-RELATED"/>
    <property type="match status" value="1"/>
</dbReference>
<dbReference type="Proteomes" id="UP000216682">
    <property type="component" value="Unassembled WGS sequence"/>
</dbReference>
<dbReference type="InterPro" id="IPR050077">
    <property type="entry name" value="LexA_repressor"/>
</dbReference>
<dbReference type="SMART" id="SM00530">
    <property type="entry name" value="HTH_XRE"/>
    <property type="match status" value="1"/>
</dbReference>
<dbReference type="InterPro" id="IPR001387">
    <property type="entry name" value="Cro/C1-type_HTH"/>
</dbReference>
<dbReference type="InterPro" id="IPR010982">
    <property type="entry name" value="Lambda_DNA-bd_dom_sf"/>
</dbReference>
<dbReference type="InterPro" id="IPR036286">
    <property type="entry name" value="LexA/Signal_pep-like_sf"/>
</dbReference>
<gene>
    <name evidence="2" type="ORF">CFN03_08730</name>
</gene>
<accession>A0A265E6K8</accession>
<dbReference type="PROSITE" id="PS50943">
    <property type="entry name" value="HTH_CROC1"/>
    <property type="match status" value="1"/>
</dbReference>
<dbReference type="SUPFAM" id="SSF47413">
    <property type="entry name" value="lambda repressor-like DNA-binding domains"/>
    <property type="match status" value="1"/>
</dbReference>
<evidence type="ECO:0000313" key="2">
    <source>
        <dbReference type="EMBL" id="OZT77150.1"/>
    </source>
</evidence>
<dbReference type="EMBL" id="NPEZ01000003">
    <property type="protein sequence ID" value="OZT77150.1"/>
    <property type="molecule type" value="Genomic_DNA"/>
</dbReference>
<dbReference type="CDD" id="cd06529">
    <property type="entry name" value="S24_LexA-like"/>
    <property type="match status" value="1"/>
</dbReference>
<protein>
    <submittedName>
        <fullName evidence="2">Transcriptional regulator</fullName>
    </submittedName>
</protein>
<dbReference type="InterPro" id="IPR015927">
    <property type="entry name" value="Peptidase_S24_S26A/B/C"/>
</dbReference>
<reference evidence="2 3" key="1">
    <citation type="submission" date="2017-07" db="EMBL/GenBank/DDBJ databases">
        <title>Shotgun whole genome sequences of three halophilic bacterial isolates.</title>
        <authorList>
            <person name="Pozzo T."/>
            <person name="Higdon S.M."/>
            <person name="Quillaguaman J."/>
        </authorList>
    </citation>
    <scope>NUCLEOTIDE SEQUENCE [LARGE SCALE GENOMIC DNA]</scope>
    <source>
        <strain evidence="2 3">BU-1</strain>
    </source>
</reference>
<evidence type="ECO:0000259" key="1">
    <source>
        <dbReference type="PROSITE" id="PS50943"/>
    </source>
</evidence>
<dbReference type="RefSeq" id="WP_094906673.1">
    <property type="nucleotide sequence ID" value="NZ_NPEZ01000003.1"/>
</dbReference>
<evidence type="ECO:0000313" key="3">
    <source>
        <dbReference type="Proteomes" id="UP000216682"/>
    </source>
</evidence>
<dbReference type="PANTHER" id="PTHR33516">
    <property type="entry name" value="LEXA REPRESSOR"/>
    <property type="match status" value="1"/>
</dbReference>
<organism evidence="2 3">
    <name type="scientific">Salinicoccus roseus</name>
    <dbReference type="NCBI Taxonomy" id="45670"/>
    <lineage>
        <taxon>Bacteria</taxon>
        <taxon>Bacillati</taxon>
        <taxon>Bacillota</taxon>
        <taxon>Bacilli</taxon>
        <taxon>Bacillales</taxon>
        <taxon>Staphylococcaceae</taxon>
        <taxon>Salinicoccus</taxon>
    </lineage>
</organism>
<dbReference type="Pfam" id="PF00717">
    <property type="entry name" value="Peptidase_S24"/>
    <property type="match status" value="1"/>
</dbReference>
<comment type="caution">
    <text evidence="2">The sequence shown here is derived from an EMBL/GenBank/DDBJ whole genome shotgun (WGS) entry which is preliminary data.</text>
</comment>
<dbReference type="Pfam" id="PF13443">
    <property type="entry name" value="HTH_26"/>
    <property type="match status" value="1"/>
</dbReference>
<proteinExistence type="predicted"/>
<dbReference type="AlphaFoldDB" id="A0A265E6K8"/>
<dbReference type="GO" id="GO:0003677">
    <property type="term" value="F:DNA binding"/>
    <property type="evidence" value="ECO:0007669"/>
    <property type="project" value="InterPro"/>
</dbReference>
<sequence length="207" mass="23472">MGKGTVAKNLKRLLNLRRITQTDMARELDLKESTVSSWVNGTKYPRRDKIEMLADFFGVRPSDITDEKTDQSNLRTIPVHEIPVVSQISAGMPIYSEQNIVDHTYIASTLVKDGREYFGLVVEGDSMDKEFREGDIVVVEKSNCIENGQIGVVMVNGYNATLKRVKYINDSILLMPESNNSVHEPQIYDKNDELTMVGRVIGLNRRY</sequence>
<dbReference type="SUPFAM" id="SSF51306">
    <property type="entry name" value="LexA/Signal peptidase"/>
    <property type="match status" value="1"/>
</dbReference>
<dbReference type="Gene3D" id="2.10.109.10">
    <property type="entry name" value="Umud Fragment, subunit A"/>
    <property type="match status" value="1"/>
</dbReference>
<dbReference type="InterPro" id="IPR039418">
    <property type="entry name" value="LexA-like"/>
</dbReference>
<name>A0A265E6K8_9STAP</name>